<accession>A0A0P6VLG9</accession>
<sequence length="278" mass="29731">MMCLGSLCFTLNDTMTKFLIDRYDVPVIIFVRSLLAMPLLAGMAVVIGRDRIRWSAHAPLYALRGAINLLAAYLYIHGLKHLSVAEATVILFASPFIITVASATLFKETVGWQKWVAVLVGFCGVMIAMRPGSAAFQPASLLILACAFLYASISLSARWLKQDDNLWTVSFFGAAFSAVFIAPLAIGDGLAIRIDDLALFAGAALSSSFGIGFATLAYRSAQASDLAPFAYSGLIWSTGITWIVWGAMPGLWTLVGAGVVASSSLFHLLARSRPGRPG</sequence>
<keyword evidence="1" id="KW-1133">Transmembrane helix</keyword>
<feature type="domain" description="EamA" evidence="2">
    <location>
        <begin position="1"/>
        <end position="128"/>
    </location>
</feature>
<reference evidence="3 4" key="2">
    <citation type="submission" date="2015-10" db="EMBL/GenBank/DDBJ databases">
        <title>Draft Genome Sequence of Prosthecomicrobium hirschii ATCC 27832.</title>
        <authorList>
            <person name="Daniel J."/>
            <person name="Givan S.A."/>
            <person name="Brun Y.V."/>
            <person name="Brown P.J."/>
        </authorList>
    </citation>
    <scope>NUCLEOTIDE SEQUENCE [LARGE SCALE GENOMIC DNA]</scope>
    <source>
        <strain evidence="3 4">16</strain>
    </source>
</reference>
<dbReference type="InterPro" id="IPR000620">
    <property type="entry name" value="EamA_dom"/>
</dbReference>
<dbReference type="PANTHER" id="PTHR22911">
    <property type="entry name" value="ACYL-MALONYL CONDENSING ENZYME-RELATED"/>
    <property type="match status" value="1"/>
</dbReference>
<evidence type="ECO:0000256" key="1">
    <source>
        <dbReference type="SAM" id="Phobius"/>
    </source>
</evidence>
<feature type="transmembrane region" description="Helical" evidence="1">
    <location>
        <begin position="251"/>
        <end position="270"/>
    </location>
</feature>
<name>A0A0P6VLG9_9HYPH</name>
<dbReference type="SUPFAM" id="SSF103481">
    <property type="entry name" value="Multidrug resistance efflux transporter EmrE"/>
    <property type="match status" value="2"/>
</dbReference>
<evidence type="ECO:0000313" key="3">
    <source>
        <dbReference type="EMBL" id="KPL53479.1"/>
    </source>
</evidence>
<dbReference type="EMBL" id="LJYW01000001">
    <property type="protein sequence ID" value="KPL53479.1"/>
    <property type="molecule type" value="Genomic_DNA"/>
</dbReference>
<keyword evidence="4" id="KW-1185">Reference proteome</keyword>
<dbReference type="AlphaFoldDB" id="A0A0P6VLG9"/>
<dbReference type="Pfam" id="PF00892">
    <property type="entry name" value="EamA"/>
    <property type="match status" value="1"/>
</dbReference>
<keyword evidence="1" id="KW-0472">Membrane</keyword>
<reference evidence="3 4" key="1">
    <citation type="submission" date="2015-09" db="EMBL/GenBank/DDBJ databases">
        <authorList>
            <person name="Jackson K.R."/>
            <person name="Lunt B.L."/>
            <person name="Fisher J.N.B."/>
            <person name="Gardner A.V."/>
            <person name="Bailey M.E."/>
            <person name="Deus L.M."/>
            <person name="Earl A.S."/>
            <person name="Gibby P.D."/>
            <person name="Hartmann K.A."/>
            <person name="Liu J.E."/>
            <person name="Manci A.M."/>
            <person name="Nielsen D.A."/>
            <person name="Solomon M.B."/>
            <person name="Breakwell D.P."/>
            <person name="Burnett S.H."/>
            <person name="Grose J.H."/>
        </authorList>
    </citation>
    <scope>NUCLEOTIDE SEQUENCE [LARGE SCALE GENOMIC DNA]</scope>
    <source>
        <strain evidence="3 4">16</strain>
    </source>
</reference>
<feature type="transmembrane region" description="Helical" evidence="1">
    <location>
        <begin position="198"/>
        <end position="219"/>
    </location>
</feature>
<feature type="transmembrane region" description="Helical" evidence="1">
    <location>
        <begin position="82"/>
        <end position="105"/>
    </location>
</feature>
<gene>
    <name evidence="3" type="ORF">ABB55_15665</name>
</gene>
<dbReference type="PANTHER" id="PTHR22911:SF103">
    <property type="entry name" value="BLR2811 PROTEIN"/>
    <property type="match status" value="1"/>
</dbReference>
<dbReference type="GO" id="GO:0016020">
    <property type="term" value="C:membrane"/>
    <property type="evidence" value="ECO:0007669"/>
    <property type="project" value="InterPro"/>
</dbReference>
<feature type="transmembrane region" description="Helical" evidence="1">
    <location>
        <begin position="226"/>
        <end position="245"/>
    </location>
</feature>
<dbReference type="InterPro" id="IPR037185">
    <property type="entry name" value="EmrE-like"/>
</dbReference>
<feature type="transmembrane region" description="Helical" evidence="1">
    <location>
        <begin position="26"/>
        <end position="46"/>
    </location>
</feature>
<evidence type="ECO:0000313" key="4">
    <source>
        <dbReference type="Proteomes" id="UP000048984"/>
    </source>
</evidence>
<organism evidence="3 4">
    <name type="scientific">Prosthecodimorpha hirschii</name>
    <dbReference type="NCBI Taxonomy" id="665126"/>
    <lineage>
        <taxon>Bacteria</taxon>
        <taxon>Pseudomonadati</taxon>
        <taxon>Pseudomonadota</taxon>
        <taxon>Alphaproteobacteria</taxon>
        <taxon>Hyphomicrobiales</taxon>
        <taxon>Ancalomicrobiaceae</taxon>
        <taxon>Prosthecodimorpha</taxon>
    </lineage>
</organism>
<proteinExistence type="predicted"/>
<comment type="caution">
    <text evidence="3">The sequence shown here is derived from an EMBL/GenBank/DDBJ whole genome shotgun (WGS) entry which is preliminary data.</text>
</comment>
<protein>
    <recommendedName>
        <fullName evidence="2">EamA domain-containing protein</fullName>
    </recommendedName>
</protein>
<feature type="transmembrane region" description="Helical" evidence="1">
    <location>
        <begin position="112"/>
        <end position="129"/>
    </location>
</feature>
<dbReference type="Proteomes" id="UP000048984">
    <property type="component" value="Unassembled WGS sequence"/>
</dbReference>
<evidence type="ECO:0000259" key="2">
    <source>
        <dbReference type="Pfam" id="PF00892"/>
    </source>
</evidence>
<feature type="transmembrane region" description="Helical" evidence="1">
    <location>
        <begin position="165"/>
        <end position="186"/>
    </location>
</feature>
<keyword evidence="1" id="KW-0812">Transmembrane</keyword>
<feature type="transmembrane region" description="Helical" evidence="1">
    <location>
        <begin position="58"/>
        <end position="76"/>
    </location>
</feature>
<feature type="transmembrane region" description="Helical" evidence="1">
    <location>
        <begin position="135"/>
        <end position="153"/>
    </location>
</feature>